<name>A0A9W5Y8C5_9FIRM</name>
<dbReference type="RefSeq" id="WP_281814115.1">
    <property type="nucleotide sequence ID" value="NZ_BRLB01000002.1"/>
</dbReference>
<sequence>MEGQQVINFDTGELQDELDYKVKTAIKRYKMFEPKEGYYLAFSGGKDSIVIKALADMAGVKYDAHYNITTVDPPELLRFIKKYHVDVKREKPSMTMWELIPYKLMPPTRIVRYCCSVLKEGGGKDRFVITGIRWAESIRRKNNREMIEFDRYGSQSKQTKKYRKLFLMNDNEGKRRMIESCAIKGKHILNPIIDWTNNDIWNFIHKYDIPYCKLYDQGFERLGCIGCPMAGEKGMMKEFKRWPHYKKMYLKAFNNMLKEREKRGLETNWKSAEEVMNWWIHNQ</sequence>
<evidence type="ECO:0000259" key="1">
    <source>
        <dbReference type="Pfam" id="PF01507"/>
    </source>
</evidence>
<dbReference type="GO" id="GO:0003824">
    <property type="term" value="F:catalytic activity"/>
    <property type="evidence" value="ECO:0007669"/>
    <property type="project" value="InterPro"/>
</dbReference>
<dbReference type="Gene3D" id="3.40.50.620">
    <property type="entry name" value="HUPs"/>
    <property type="match status" value="1"/>
</dbReference>
<reference evidence="2" key="1">
    <citation type="submission" date="2022-06" db="EMBL/GenBank/DDBJ databases">
        <title>Vallitalea longa sp. nov., an anaerobic bacterium isolated from marine sediment.</title>
        <authorList>
            <person name="Hirano S."/>
            <person name="Terahara T."/>
            <person name="Mori K."/>
            <person name="Hamada M."/>
            <person name="Matsumoto R."/>
            <person name="Kobayashi T."/>
        </authorList>
    </citation>
    <scope>NUCLEOTIDE SEQUENCE</scope>
    <source>
        <strain evidence="2">SH18-1</strain>
    </source>
</reference>
<keyword evidence="3" id="KW-1185">Reference proteome</keyword>
<dbReference type="PANTHER" id="PTHR43196:SF2">
    <property type="entry name" value="PHOSPHOADENOSINE PHOSPHOSULFATE REDUCTASE"/>
    <property type="match status" value="1"/>
</dbReference>
<dbReference type="AlphaFoldDB" id="A0A9W5Y8C5"/>
<evidence type="ECO:0000313" key="2">
    <source>
        <dbReference type="EMBL" id="GKX29035.1"/>
    </source>
</evidence>
<dbReference type="InterPro" id="IPR014729">
    <property type="entry name" value="Rossmann-like_a/b/a_fold"/>
</dbReference>
<dbReference type="PANTHER" id="PTHR43196">
    <property type="entry name" value="SULFATE ADENYLYLTRANSFERASE SUBUNIT 2"/>
    <property type="match status" value="1"/>
</dbReference>
<dbReference type="Proteomes" id="UP001144256">
    <property type="component" value="Unassembled WGS sequence"/>
</dbReference>
<accession>A0A9W5Y8C5</accession>
<proteinExistence type="predicted"/>
<dbReference type="InterPro" id="IPR050128">
    <property type="entry name" value="Sulfate_adenylyltrnsfr_sub2"/>
</dbReference>
<evidence type="ECO:0000313" key="3">
    <source>
        <dbReference type="Proteomes" id="UP001144256"/>
    </source>
</evidence>
<dbReference type="Pfam" id="PF01507">
    <property type="entry name" value="PAPS_reduct"/>
    <property type="match status" value="1"/>
</dbReference>
<gene>
    <name evidence="2" type="ORF">SH1V18_15150</name>
</gene>
<dbReference type="EMBL" id="BRLB01000002">
    <property type="protein sequence ID" value="GKX29035.1"/>
    <property type="molecule type" value="Genomic_DNA"/>
</dbReference>
<protein>
    <recommendedName>
        <fullName evidence="1">Phosphoadenosine phosphosulphate reductase domain-containing protein</fullName>
    </recommendedName>
</protein>
<comment type="caution">
    <text evidence="2">The sequence shown here is derived from an EMBL/GenBank/DDBJ whole genome shotgun (WGS) entry which is preliminary data.</text>
</comment>
<dbReference type="SUPFAM" id="SSF52402">
    <property type="entry name" value="Adenine nucleotide alpha hydrolases-like"/>
    <property type="match status" value="1"/>
</dbReference>
<dbReference type="InterPro" id="IPR002500">
    <property type="entry name" value="PAPS_reduct_dom"/>
</dbReference>
<organism evidence="2 3">
    <name type="scientific">Vallitalea longa</name>
    <dbReference type="NCBI Taxonomy" id="2936439"/>
    <lineage>
        <taxon>Bacteria</taxon>
        <taxon>Bacillati</taxon>
        <taxon>Bacillota</taxon>
        <taxon>Clostridia</taxon>
        <taxon>Lachnospirales</taxon>
        <taxon>Vallitaleaceae</taxon>
        <taxon>Vallitalea</taxon>
    </lineage>
</organism>
<feature type="domain" description="Phosphoadenosine phosphosulphate reductase" evidence="1">
    <location>
        <begin position="39"/>
        <end position="229"/>
    </location>
</feature>